<name>A0A914HVL1_GLORO</name>
<dbReference type="Proteomes" id="UP000887572">
    <property type="component" value="Unplaced"/>
</dbReference>
<evidence type="ECO:0000313" key="2">
    <source>
        <dbReference type="Proteomes" id="UP000887572"/>
    </source>
</evidence>
<protein>
    <submittedName>
        <fullName evidence="3">Uncharacterized protein</fullName>
    </submittedName>
</protein>
<evidence type="ECO:0000256" key="1">
    <source>
        <dbReference type="SAM" id="MobiDB-lite"/>
    </source>
</evidence>
<accession>A0A914HVL1</accession>
<keyword evidence="2" id="KW-1185">Reference proteome</keyword>
<feature type="region of interest" description="Disordered" evidence="1">
    <location>
        <begin position="130"/>
        <end position="161"/>
    </location>
</feature>
<reference evidence="3" key="1">
    <citation type="submission" date="2022-11" db="UniProtKB">
        <authorList>
            <consortium name="WormBaseParasite"/>
        </authorList>
    </citation>
    <scope>IDENTIFICATION</scope>
</reference>
<evidence type="ECO:0000313" key="3">
    <source>
        <dbReference type="WBParaSite" id="Gr19_v10_g5082.t1"/>
    </source>
</evidence>
<organism evidence="2 3">
    <name type="scientific">Globodera rostochiensis</name>
    <name type="common">Golden nematode worm</name>
    <name type="synonym">Heterodera rostochiensis</name>
    <dbReference type="NCBI Taxonomy" id="31243"/>
    <lineage>
        <taxon>Eukaryota</taxon>
        <taxon>Metazoa</taxon>
        <taxon>Ecdysozoa</taxon>
        <taxon>Nematoda</taxon>
        <taxon>Chromadorea</taxon>
        <taxon>Rhabditida</taxon>
        <taxon>Tylenchina</taxon>
        <taxon>Tylenchomorpha</taxon>
        <taxon>Tylenchoidea</taxon>
        <taxon>Heteroderidae</taxon>
        <taxon>Heteroderinae</taxon>
        <taxon>Globodera</taxon>
    </lineage>
</organism>
<proteinExistence type="predicted"/>
<dbReference type="AlphaFoldDB" id="A0A914HVL1"/>
<feature type="region of interest" description="Disordered" evidence="1">
    <location>
        <begin position="72"/>
        <end position="91"/>
    </location>
</feature>
<dbReference type="WBParaSite" id="Gr19_v10_g5082.t1">
    <property type="protein sequence ID" value="Gr19_v10_g5082.t1"/>
    <property type="gene ID" value="Gr19_v10_g5082"/>
</dbReference>
<sequence length="161" mass="17722">MNNKNSSISLCSFGDSEGGGGEVRVLRKKRQHKANCRIKTNHSSVANEWMCRAVPLSVYVYNFCTHQNDPSLAPITDRPPPPPNDNANPTNQAKSVVSRLYPKVLKFLTSPNCICQKFVSSERRRNVSWNLESQPATGTGTSSAERIGLNSSNLTELADSQ</sequence>